<organism evidence="2 3">
    <name type="scientific">Volvox africanus</name>
    <dbReference type="NCBI Taxonomy" id="51714"/>
    <lineage>
        <taxon>Eukaryota</taxon>
        <taxon>Viridiplantae</taxon>
        <taxon>Chlorophyta</taxon>
        <taxon>core chlorophytes</taxon>
        <taxon>Chlorophyceae</taxon>
        <taxon>CS clade</taxon>
        <taxon>Chlamydomonadales</taxon>
        <taxon>Volvocaceae</taxon>
        <taxon>Volvox</taxon>
    </lineage>
</organism>
<dbReference type="Pfam" id="PF07173">
    <property type="entry name" value="GRDP-like"/>
    <property type="match status" value="1"/>
</dbReference>
<protein>
    <submittedName>
        <fullName evidence="2">Uncharacterized protein</fullName>
    </submittedName>
</protein>
<evidence type="ECO:0000256" key="1">
    <source>
        <dbReference type="SAM" id="MobiDB-lite"/>
    </source>
</evidence>
<dbReference type="InterPro" id="IPR009836">
    <property type="entry name" value="GRDP-like"/>
</dbReference>
<dbReference type="PANTHER" id="PTHR34365">
    <property type="entry name" value="ENOLASE (DUF1399)"/>
    <property type="match status" value="1"/>
</dbReference>
<dbReference type="Proteomes" id="UP001165090">
    <property type="component" value="Unassembled WGS sequence"/>
</dbReference>
<accession>A0ABQ5SLN6</accession>
<evidence type="ECO:0000313" key="2">
    <source>
        <dbReference type="EMBL" id="GLI70056.1"/>
    </source>
</evidence>
<sequence length="831" mass="86890">MESVACDSLSQGAAQLPTADTNLLMRVKEALSINLVVEASSFLRLLIAADLFPNGGLYAGPWAHLAVRRYCCHWLPLLLRLHEPQDREVLIPPLDVALVWALHRTSDIHAYVEDCTALAFTTTPEREPELLNVGPYQALAFSDGSDAAGALSCLAWPTIPDGITAEKPRRRSSNSSRSSAPRTALTNQPYWPPQLGPAAAGCSKLRSADLRSAPSTWEEDMRARLVATLPQAAWLLGRLMEAGFTGAPSELERAVERYCRFLLLAQRHQFETLLFPPDVLLVWWAHKAHSSAYLADMDLLMGCPFDPVLPSLDDVLLTRRTAELYEFEFGDPYDLCVLTMDTTDSPLVAVAAVSRLSQQLRALLQSLDGASSDEGKHGPGFGHGSPSRSLRSSDEGVLRQPMALESQMQLSGFSCKSSGGMTATASRRLGGVVPGVSIGQRTGGLALLSKMLGALAKFRGGLRGWKACLVDPNAAAMTRPPAEGIVVGTQLHQREVGLHRAEEAVARALDVAVEAGTPEPLAGDGVQISMADATGADAGGPVPAFSATTATTTATATATASVMVMTANDGGAGAPAGPERQFTGAEMAAAVAPAPSVPLVLPPGLPLCSEVLAVFNQANSGCAAGCVGRHRSSTGIQTSLTGAPLSNPVTHVPRAGAAVRYLVWLLEREYAQLTRSVAVDAVAAAPGALTNGSDSGGGPRHVVRSRRGLARMLSSGGFTAIAAAKRNRKAQIAASKALAKAMARHTALFDAFGNLPMTSNHPFLEDCCPGANAGGAGNSRGLQPVVSAGVMAVLNSKTWETAVAKAVATLAGTKTVAAKASRKRSSSGPRA</sequence>
<dbReference type="EMBL" id="BSDZ01000089">
    <property type="protein sequence ID" value="GLI70056.1"/>
    <property type="molecule type" value="Genomic_DNA"/>
</dbReference>
<feature type="compositionally biased region" description="Polar residues" evidence="1">
    <location>
        <begin position="180"/>
        <end position="189"/>
    </location>
</feature>
<proteinExistence type="predicted"/>
<gene>
    <name evidence="2" type="ORF">VaNZ11_014826</name>
</gene>
<reference evidence="2 3" key="1">
    <citation type="journal article" date="2023" name="IScience">
        <title>Expanded male sex-determining region conserved during the evolution of homothallism in the green alga Volvox.</title>
        <authorList>
            <person name="Yamamoto K."/>
            <person name="Matsuzaki R."/>
            <person name="Mahakham W."/>
            <person name="Heman W."/>
            <person name="Sekimoto H."/>
            <person name="Kawachi M."/>
            <person name="Minakuchi Y."/>
            <person name="Toyoda A."/>
            <person name="Nozaki H."/>
        </authorList>
    </citation>
    <scope>NUCLEOTIDE SEQUENCE [LARGE SCALE GENOMIC DNA]</scope>
    <source>
        <strain evidence="2 3">NIES-4468</strain>
    </source>
</reference>
<keyword evidence="3" id="KW-1185">Reference proteome</keyword>
<feature type="region of interest" description="Disordered" evidence="1">
    <location>
        <begin position="370"/>
        <end position="394"/>
    </location>
</feature>
<comment type="caution">
    <text evidence="2">The sequence shown here is derived from an EMBL/GenBank/DDBJ whole genome shotgun (WGS) entry which is preliminary data.</text>
</comment>
<dbReference type="PANTHER" id="PTHR34365:SF7">
    <property type="entry name" value="GLYCINE-RICH DOMAIN-CONTAINING PROTEIN 1"/>
    <property type="match status" value="1"/>
</dbReference>
<name>A0ABQ5SLN6_9CHLO</name>
<feature type="region of interest" description="Disordered" evidence="1">
    <location>
        <begin position="164"/>
        <end position="193"/>
    </location>
</feature>
<evidence type="ECO:0000313" key="3">
    <source>
        <dbReference type="Proteomes" id="UP001165090"/>
    </source>
</evidence>